<evidence type="ECO:0000256" key="3">
    <source>
        <dbReference type="ARBA" id="ARBA00023163"/>
    </source>
</evidence>
<dbReference type="PANTHER" id="PTHR43130">
    <property type="entry name" value="ARAC-FAMILY TRANSCRIPTIONAL REGULATOR"/>
    <property type="match status" value="1"/>
</dbReference>
<evidence type="ECO:0000313" key="6">
    <source>
        <dbReference type="EMBL" id="MFC4587642.1"/>
    </source>
</evidence>
<dbReference type="SMART" id="SM00342">
    <property type="entry name" value="HTH_ARAC"/>
    <property type="match status" value="1"/>
</dbReference>
<dbReference type="SUPFAM" id="SSF52317">
    <property type="entry name" value="Class I glutamine amidotransferase-like"/>
    <property type="match status" value="1"/>
</dbReference>
<dbReference type="InterPro" id="IPR009057">
    <property type="entry name" value="Homeodomain-like_sf"/>
</dbReference>
<dbReference type="PANTHER" id="PTHR43130:SF3">
    <property type="entry name" value="HTH-TYPE TRANSCRIPTIONAL REGULATOR RV1931C"/>
    <property type="match status" value="1"/>
</dbReference>
<dbReference type="RefSeq" id="WP_262840478.1">
    <property type="nucleotide sequence ID" value="NZ_JANZYP010000001.1"/>
</dbReference>
<comment type="caution">
    <text evidence="6">The sequence shown here is derived from an EMBL/GenBank/DDBJ whole genome shotgun (WGS) entry which is preliminary data.</text>
</comment>
<feature type="compositionally biased region" description="Basic and acidic residues" evidence="4">
    <location>
        <begin position="1"/>
        <end position="19"/>
    </location>
</feature>
<evidence type="ECO:0000256" key="4">
    <source>
        <dbReference type="SAM" id="MobiDB-lite"/>
    </source>
</evidence>
<dbReference type="PROSITE" id="PS00041">
    <property type="entry name" value="HTH_ARAC_FAMILY_1"/>
    <property type="match status" value="1"/>
</dbReference>
<keyword evidence="3" id="KW-0804">Transcription</keyword>
<evidence type="ECO:0000256" key="2">
    <source>
        <dbReference type="ARBA" id="ARBA00023125"/>
    </source>
</evidence>
<dbReference type="InterPro" id="IPR052158">
    <property type="entry name" value="INH-QAR"/>
</dbReference>
<protein>
    <submittedName>
        <fullName evidence="6">GlxA family transcriptional regulator</fullName>
    </submittedName>
</protein>
<accession>A0ABV9EDK8</accession>
<evidence type="ECO:0000313" key="7">
    <source>
        <dbReference type="Proteomes" id="UP001595891"/>
    </source>
</evidence>
<dbReference type="InterPro" id="IPR018060">
    <property type="entry name" value="HTH_AraC"/>
</dbReference>
<sequence>MPEPPHAQERPDGERDRPPRARNRAGAERVFVVVGYEDAELLDIACVTSSLDAANRLGARPPYRIRLATPGGRAIGCSSGLRLDGQETLERLTGPIDTLLVSGGYGHERAAADTRLTAHVRRLAAESRRVASVCTGTSILAAAGLLEGRRATTHWAYAGLLAAGHPGVRVDPAPLFVRDGPVSTSAGVTSALDLTLAFIEEDHGADLARWTARALVTYLQRPGNQAQMSMFVAAPPPDHAVVRRLAEHIAGHLDTELTAATLAARAGVSERHLHRLFSEHLGQSPGRFVRGARAEAAAHLLSSTTLPVSAVARRCGFGTAETLRHTFQDVYGMPPSRYRLAARPAPAA</sequence>
<feature type="domain" description="HTH araC/xylS-type" evidence="5">
    <location>
        <begin position="243"/>
        <end position="341"/>
    </location>
</feature>
<gene>
    <name evidence="6" type="ORF">ACFO8L_16225</name>
</gene>
<keyword evidence="2" id="KW-0238">DNA-binding</keyword>
<dbReference type="InterPro" id="IPR002818">
    <property type="entry name" value="DJ-1/PfpI"/>
</dbReference>
<keyword evidence="1" id="KW-0805">Transcription regulation</keyword>
<dbReference type="InterPro" id="IPR018062">
    <property type="entry name" value="HTH_AraC-typ_CS"/>
</dbReference>
<dbReference type="Gene3D" id="3.40.50.880">
    <property type="match status" value="1"/>
</dbReference>
<dbReference type="CDD" id="cd03137">
    <property type="entry name" value="GATase1_AraC_1"/>
    <property type="match status" value="1"/>
</dbReference>
<name>A0ABV9EDK8_9ACTN</name>
<dbReference type="SUPFAM" id="SSF46689">
    <property type="entry name" value="Homeodomain-like"/>
    <property type="match status" value="2"/>
</dbReference>
<keyword evidence="7" id="KW-1185">Reference proteome</keyword>
<proteinExistence type="predicted"/>
<dbReference type="Gene3D" id="1.10.10.60">
    <property type="entry name" value="Homeodomain-like"/>
    <property type="match status" value="1"/>
</dbReference>
<reference evidence="7" key="1">
    <citation type="journal article" date="2019" name="Int. J. Syst. Evol. Microbiol.">
        <title>The Global Catalogue of Microorganisms (GCM) 10K type strain sequencing project: providing services to taxonomists for standard genome sequencing and annotation.</title>
        <authorList>
            <consortium name="The Broad Institute Genomics Platform"/>
            <consortium name="The Broad Institute Genome Sequencing Center for Infectious Disease"/>
            <person name="Wu L."/>
            <person name="Ma J."/>
        </authorList>
    </citation>
    <scope>NUCLEOTIDE SEQUENCE [LARGE SCALE GENOMIC DNA]</scope>
    <source>
        <strain evidence="7">CCUG 49560</strain>
    </source>
</reference>
<dbReference type="Pfam" id="PF12833">
    <property type="entry name" value="HTH_18"/>
    <property type="match status" value="1"/>
</dbReference>
<evidence type="ECO:0000256" key="1">
    <source>
        <dbReference type="ARBA" id="ARBA00023015"/>
    </source>
</evidence>
<evidence type="ECO:0000259" key="5">
    <source>
        <dbReference type="PROSITE" id="PS01124"/>
    </source>
</evidence>
<dbReference type="InterPro" id="IPR029062">
    <property type="entry name" value="Class_I_gatase-like"/>
</dbReference>
<organism evidence="6 7">
    <name type="scientific">Sphaerisporangium corydalis</name>
    <dbReference type="NCBI Taxonomy" id="1441875"/>
    <lineage>
        <taxon>Bacteria</taxon>
        <taxon>Bacillati</taxon>
        <taxon>Actinomycetota</taxon>
        <taxon>Actinomycetes</taxon>
        <taxon>Streptosporangiales</taxon>
        <taxon>Streptosporangiaceae</taxon>
        <taxon>Sphaerisporangium</taxon>
    </lineage>
</organism>
<dbReference type="Pfam" id="PF01965">
    <property type="entry name" value="DJ-1_PfpI"/>
    <property type="match status" value="1"/>
</dbReference>
<dbReference type="PROSITE" id="PS01124">
    <property type="entry name" value="HTH_ARAC_FAMILY_2"/>
    <property type="match status" value="1"/>
</dbReference>
<feature type="region of interest" description="Disordered" evidence="4">
    <location>
        <begin position="1"/>
        <end position="23"/>
    </location>
</feature>
<dbReference type="EMBL" id="JBHSFN010000009">
    <property type="protein sequence ID" value="MFC4587642.1"/>
    <property type="molecule type" value="Genomic_DNA"/>
</dbReference>
<dbReference type="Proteomes" id="UP001595891">
    <property type="component" value="Unassembled WGS sequence"/>
</dbReference>